<dbReference type="EMBL" id="JBHTLQ010000001">
    <property type="protein sequence ID" value="MFD1189022.1"/>
    <property type="molecule type" value="Genomic_DNA"/>
</dbReference>
<dbReference type="InterPro" id="IPR017972">
    <property type="entry name" value="Cyt_P450_CS"/>
</dbReference>
<gene>
    <name evidence="3" type="ORF">ACFQ27_00395</name>
</gene>
<keyword evidence="2" id="KW-0479">Metal-binding</keyword>
<name>A0ABW3SVX6_9CAUL</name>
<reference evidence="4" key="1">
    <citation type="journal article" date="2019" name="Int. J. Syst. Evol. Microbiol.">
        <title>The Global Catalogue of Microorganisms (GCM) 10K type strain sequencing project: providing services to taxonomists for standard genome sequencing and annotation.</title>
        <authorList>
            <consortium name="The Broad Institute Genomics Platform"/>
            <consortium name="The Broad Institute Genome Sequencing Center for Infectious Disease"/>
            <person name="Wu L."/>
            <person name="Ma J."/>
        </authorList>
    </citation>
    <scope>NUCLEOTIDE SEQUENCE [LARGE SCALE GENOMIC DNA]</scope>
    <source>
        <strain evidence="4">CCUG 55074</strain>
    </source>
</reference>
<dbReference type="Gene3D" id="1.10.630.10">
    <property type="entry name" value="Cytochrome P450"/>
    <property type="match status" value="1"/>
</dbReference>
<accession>A0ABW3SVX6</accession>
<dbReference type="Pfam" id="PF00067">
    <property type="entry name" value="p450"/>
    <property type="match status" value="1"/>
</dbReference>
<dbReference type="PANTHER" id="PTHR46696:SF4">
    <property type="entry name" value="BIOTIN BIOSYNTHESIS CYTOCHROME P450"/>
    <property type="match status" value="1"/>
</dbReference>
<proteinExistence type="inferred from homology"/>
<dbReference type="InterPro" id="IPR001128">
    <property type="entry name" value="Cyt_P450"/>
</dbReference>
<dbReference type="PRINTS" id="PR00385">
    <property type="entry name" value="P450"/>
</dbReference>
<protein>
    <submittedName>
        <fullName evidence="3">Cytochrome P450</fullName>
    </submittedName>
</protein>
<keyword evidence="4" id="KW-1185">Reference proteome</keyword>
<evidence type="ECO:0000313" key="3">
    <source>
        <dbReference type="EMBL" id="MFD1189022.1"/>
    </source>
</evidence>
<organism evidence="3 4">
    <name type="scientific">Phenylobacterium conjunctum</name>
    <dbReference type="NCBI Taxonomy" id="1298959"/>
    <lineage>
        <taxon>Bacteria</taxon>
        <taxon>Pseudomonadati</taxon>
        <taxon>Pseudomonadota</taxon>
        <taxon>Alphaproteobacteria</taxon>
        <taxon>Caulobacterales</taxon>
        <taxon>Caulobacteraceae</taxon>
        <taxon>Phenylobacterium</taxon>
    </lineage>
</organism>
<dbReference type="RefSeq" id="WP_374345633.1">
    <property type="nucleotide sequence ID" value="NZ_JBHTLQ010000001.1"/>
</dbReference>
<dbReference type="SUPFAM" id="SSF48264">
    <property type="entry name" value="Cytochrome P450"/>
    <property type="match status" value="1"/>
</dbReference>
<dbReference type="PANTHER" id="PTHR46696">
    <property type="entry name" value="P450, PUTATIVE (EUROFUNG)-RELATED"/>
    <property type="match status" value="1"/>
</dbReference>
<evidence type="ECO:0000313" key="4">
    <source>
        <dbReference type="Proteomes" id="UP001597216"/>
    </source>
</evidence>
<dbReference type="InterPro" id="IPR002397">
    <property type="entry name" value="Cyt_P450_B"/>
</dbReference>
<sequence>MTLATELAQAIVDPRSYSQREIVDAAFKKIRAEAPLDVAELEGMDPFWVVSRAADIKEVERQADIFHNGDKSTFLSNREGEAKIKLLTGGDPNMIRSLVSVDGQEHRDLRGIVFPHVLPRALRPLEEDIRDIAREFVDLMLSHDGKCDFATDVAFLYPLRVIMTVLGVPKEDEAFMLKLTQELFNNADPELNRAGAEQTPEEALKSLWETAMELENYFQAVTEKFRANPTTHINSLIANAKINGEYLNHRQMMGYYIIAATAGHDTTSNTTAGAMWALAERPHLLKQMQDKPELLNGFVEESIRWETPVKHFMRSAVSDTEIGGKAIKAGDWLMLAYQSGNRDESVWSDPFEFRIDRDPNPHVAFGYGVHVCLGQHLARLEMKILWEELFKRIKAVEMDGKGERTISNFVCGPKHVPIRFTAQ</sequence>
<dbReference type="InterPro" id="IPR036396">
    <property type="entry name" value="Cyt_P450_sf"/>
</dbReference>
<evidence type="ECO:0000256" key="1">
    <source>
        <dbReference type="ARBA" id="ARBA00010617"/>
    </source>
</evidence>
<keyword evidence="2" id="KW-0349">Heme</keyword>
<dbReference type="CDD" id="cd11033">
    <property type="entry name" value="CYP142-like"/>
    <property type="match status" value="1"/>
</dbReference>
<keyword evidence="2" id="KW-0408">Iron</keyword>
<keyword evidence="2" id="KW-0503">Monooxygenase</keyword>
<keyword evidence="2" id="KW-0560">Oxidoreductase</keyword>
<dbReference type="Proteomes" id="UP001597216">
    <property type="component" value="Unassembled WGS sequence"/>
</dbReference>
<dbReference type="PRINTS" id="PR00359">
    <property type="entry name" value="BP450"/>
</dbReference>
<evidence type="ECO:0000256" key="2">
    <source>
        <dbReference type="RuleBase" id="RU000461"/>
    </source>
</evidence>
<dbReference type="PROSITE" id="PS00086">
    <property type="entry name" value="CYTOCHROME_P450"/>
    <property type="match status" value="1"/>
</dbReference>
<comment type="similarity">
    <text evidence="1 2">Belongs to the cytochrome P450 family.</text>
</comment>
<comment type="caution">
    <text evidence="3">The sequence shown here is derived from an EMBL/GenBank/DDBJ whole genome shotgun (WGS) entry which is preliminary data.</text>
</comment>